<dbReference type="Proteomes" id="UP000526501">
    <property type="component" value="Unassembled WGS sequence"/>
</dbReference>
<comment type="caution">
    <text evidence="3">The sequence shown here is derived from an EMBL/GenBank/DDBJ whole genome shotgun (WGS) entry which is preliminary data.</text>
</comment>
<dbReference type="PROSITE" id="PS50206">
    <property type="entry name" value="RHODANESE_3"/>
    <property type="match status" value="1"/>
</dbReference>
<dbReference type="CDD" id="cd00158">
    <property type="entry name" value="RHOD"/>
    <property type="match status" value="1"/>
</dbReference>
<dbReference type="InterPro" id="IPR036873">
    <property type="entry name" value="Rhodanese-like_dom_sf"/>
</dbReference>
<evidence type="ECO:0000256" key="1">
    <source>
        <dbReference type="ARBA" id="ARBA00022737"/>
    </source>
</evidence>
<dbReference type="PANTHER" id="PTHR43855:SF1">
    <property type="entry name" value="THIOSULFATE SULFURTRANSFERASE"/>
    <property type="match status" value="1"/>
</dbReference>
<dbReference type="Gene3D" id="3.40.250.10">
    <property type="entry name" value="Rhodanese-like domain"/>
    <property type="match status" value="1"/>
</dbReference>
<reference evidence="3 4" key="1">
    <citation type="submission" date="2020-07" db="EMBL/GenBank/DDBJ databases">
        <authorList>
            <person name="Feng X."/>
        </authorList>
    </citation>
    <scope>NUCLEOTIDE SEQUENCE [LARGE SCALE GENOMIC DNA]</scope>
    <source>
        <strain evidence="3 4">JCM23202</strain>
    </source>
</reference>
<evidence type="ECO:0000313" key="3">
    <source>
        <dbReference type="EMBL" id="MBC2605363.1"/>
    </source>
</evidence>
<organism evidence="3 4">
    <name type="scientific">Pelagicoccus albus</name>
    <dbReference type="NCBI Taxonomy" id="415222"/>
    <lineage>
        <taxon>Bacteria</taxon>
        <taxon>Pseudomonadati</taxon>
        <taxon>Verrucomicrobiota</taxon>
        <taxon>Opitutia</taxon>
        <taxon>Puniceicoccales</taxon>
        <taxon>Pelagicoccaceae</taxon>
        <taxon>Pelagicoccus</taxon>
    </lineage>
</organism>
<proteinExistence type="predicted"/>
<keyword evidence="4" id="KW-1185">Reference proteome</keyword>
<dbReference type="SMART" id="SM00450">
    <property type="entry name" value="RHOD"/>
    <property type="match status" value="1"/>
</dbReference>
<gene>
    <name evidence="3" type="ORF">H5P27_04820</name>
</gene>
<dbReference type="SUPFAM" id="SSF52821">
    <property type="entry name" value="Rhodanese/Cell cycle control phosphatase"/>
    <property type="match status" value="1"/>
</dbReference>
<name>A0A7X1B494_9BACT</name>
<dbReference type="AlphaFoldDB" id="A0A7X1B494"/>
<evidence type="ECO:0000313" key="4">
    <source>
        <dbReference type="Proteomes" id="UP000526501"/>
    </source>
</evidence>
<sequence length="217" mass="24719">MLPSEDTLKRVPADYAAKTCSIIIDVRSPEAFGECRIPQAVNHCVFEVAFVDSVEAVIEDKNSEMIVYGQSDRFYAAAVAVKRLSQAGYSDVKLLEGGLEGWNESGHETFSKPESDRVQWRHFDLDTKLSRLRWIGRSLMTQHEGGAILFLRIFRIRSRGFRKVGRSSGGDGFPQVHGPGRTFFGELYGFSYRFGRFFRYREASRFQFCDRSLLFGS</sequence>
<keyword evidence="1" id="KW-0677">Repeat</keyword>
<dbReference type="InterPro" id="IPR001763">
    <property type="entry name" value="Rhodanese-like_dom"/>
</dbReference>
<evidence type="ECO:0000259" key="2">
    <source>
        <dbReference type="PROSITE" id="PS50206"/>
    </source>
</evidence>
<dbReference type="Pfam" id="PF00581">
    <property type="entry name" value="Rhodanese"/>
    <property type="match status" value="1"/>
</dbReference>
<accession>A0A7X1B494</accession>
<feature type="domain" description="Rhodanese" evidence="2">
    <location>
        <begin position="22"/>
        <end position="111"/>
    </location>
</feature>
<protein>
    <submittedName>
        <fullName evidence="3">Rhodanese-like domain-containing protein</fullName>
    </submittedName>
</protein>
<dbReference type="EMBL" id="JACHVC010000006">
    <property type="protein sequence ID" value="MBC2605363.1"/>
    <property type="molecule type" value="Genomic_DNA"/>
</dbReference>
<dbReference type="PANTHER" id="PTHR43855">
    <property type="entry name" value="THIOSULFATE SULFURTRANSFERASE"/>
    <property type="match status" value="1"/>
</dbReference>
<dbReference type="InterPro" id="IPR051126">
    <property type="entry name" value="Thiosulfate_sulfurtransferase"/>
</dbReference>